<dbReference type="PANTHER" id="PTHR21266:SF32">
    <property type="entry name" value="CHOLESTEROL 7-DESATURASE NVD"/>
    <property type="match status" value="1"/>
</dbReference>
<evidence type="ECO:0000256" key="3">
    <source>
        <dbReference type="ARBA" id="ARBA00022714"/>
    </source>
</evidence>
<keyword evidence="3" id="KW-0001">2Fe-2S</keyword>
<evidence type="ECO:0000256" key="7">
    <source>
        <dbReference type="ARBA" id="ARBA00023004"/>
    </source>
</evidence>
<evidence type="ECO:0000256" key="4">
    <source>
        <dbReference type="ARBA" id="ARBA00022723"/>
    </source>
</evidence>
<dbReference type="InterPro" id="IPR017941">
    <property type="entry name" value="Rieske_2Fe-2S"/>
</dbReference>
<keyword evidence="12" id="KW-1185">Reference proteome</keyword>
<gene>
    <name evidence="11" type="ORF">ACFSTE_18210</name>
</gene>
<sequence length="348" mass="40717">MKHIVENDVLRFPHPVLKSTKLRKGKIVEITVSGKVFVLFRDKNQTPRAVPAACPHRGANLIKGKLNKEREIVCGYHAWTINGEGQGYSPSVPKRTCKVHSLKTWEKHGFIWIANKDVPDEAFPDFTNKAFNLIGSFTQKFNAPLKVVLDNFGEIEHAFQVHKFIGASKSKLDTVTFSVKIEEEQTRGFSSCEYRKQPFFFRWSYGLKSGDYYHNDWVFRFKPLHGSYHNYWTDKPNTVVRSNEFIITTFMTPITATKVDLHVFVQMKIKNRILRLFSPIIRFFTLLVTKYEIWEDARIARFAPLNPEDGNNWKLTNLDKQIFHNRKKTDTIYYGKKEYTEAIYEFTE</sequence>
<evidence type="ECO:0000313" key="11">
    <source>
        <dbReference type="EMBL" id="MFD2592777.1"/>
    </source>
</evidence>
<evidence type="ECO:0000256" key="9">
    <source>
        <dbReference type="ARBA" id="ARBA00023136"/>
    </source>
</evidence>
<organism evidence="11 12">
    <name type="scientific">Aquimarina hainanensis</name>
    <dbReference type="NCBI Taxonomy" id="1578017"/>
    <lineage>
        <taxon>Bacteria</taxon>
        <taxon>Pseudomonadati</taxon>
        <taxon>Bacteroidota</taxon>
        <taxon>Flavobacteriia</taxon>
        <taxon>Flavobacteriales</taxon>
        <taxon>Flavobacteriaceae</taxon>
        <taxon>Aquimarina</taxon>
    </lineage>
</organism>
<dbReference type="InterPro" id="IPR036922">
    <property type="entry name" value="Rieske_2Fe-2S_sf"/>
</dbReference>
<keyword evidence="9" id="KW-0472">Membrane</keyword>
<dbReference type="PROSITE" id="PS51296">
    <property type="entry name" value="RIESKE"/>
    <property type="match status" value="1"/>
</dbReference>
<comment type="caution">
    <text evidence="11">The sequence shown here is derived from an EMBL/GenBank/DDBJ whole genome shotgun (WGS) entry which is preliminary data.</text>
</comment>
<dbReference type="EMBL" id="JBHULX010000039">
    <property type="protein sequence ID" value="MFD2592777.1"/>
    <property type="molecule type" value="Genomic_DNA"/>
</dbReference>
<accession>A0ABW5NB41</accession>
<dbReference type="InterPro" id="IPR050584">
    <property type="entry name" value="Cholesterol_7-desaturase"/>
</dbReference>
<evidence type="ECO:0000256" key="8">
    <source>
        <dbReference type="ARBA" id="ARBA00023014"/>
    </source>
</evidence>
<keyword evidence="6" id="KW-0560">Oxidoreductase</keyword>
<dbReference type="Gene3D" id="2.102.10.10">
    <property type="entry name" value="Rieske [2Fe-2S] iron-sulphur domain"/>
    <property type="match status" value="1"/>
</dbReference>
<keyword evidence="2" id="KW-0812">Transmembrane</keyword>
<dbReference type="PANTHER" id="PTHR21266">
    <property type="entry name" value="IRON-SULFUR DOMAIN CONTAINING PROTEIN"/>
    <property type="match status" value="1"/>
</dbReference>
<name>A0ABW5NB41_9FLAO</name>
<keyword evidence="5" id="KW-1133">Transmembrane helix</keyword>
<keyword evidence="4" id="KW-0479">Metal-binding</keyword>
<evidence type="ECO:0000256" key="1">
    <source>
        <dbReference type="ARBA" id="ARBA00004370"/>
    </source>
</evidence>
<evidence type="ECO:0000256" key="5">
    <source>
        <dbReference type="ARBA" id="ARBA00022989"/>
    </source>
</evidence>
<evidence type="ECO:0000256" key="6">
    <source>
        <dbReference type="ARBA" id="ARBA00023002"/>
    </source>
</evidence>
<feature type="domain" description="Rieske" evidence="10">
    <location>
        <begin position="14"/>
        <end position="113"/>
    </location>
</feature>
<dbReference type="SUPFAM" id="SSF55961">
    <property type="entry name" value="Bet v1-like"/>
    <property type="match status" value="1"/>
</dbReference>
<dbReference type="Pfam" id="PF00355">
    <property type="entry name" value="Rieske"/>
    <property type="match status" value="1"/>
</dbReference>
<evidence type="ECO:0000313" key="12">
    <source>
        <dbReference type="Proteomes" id="UP001597459"/>
    </source>
</evidence>
<evidence type="ECO:0000259" key="10">
    <source>
        <dbReference type="PROSITE" id="PS51296"/>
    </source>
</evidence>
<protein>
    <submittedName>
        <fullName evidence="11">Rieske 2Fe-2S domain-containing protein</fullName>
    </submittedName>
</protein>
<dbReference type="RefSeq" id="WP_378254885.1">
    <property type="nucleotide sequence ID" value="NZ_JBHSJV010000001.1"/>
</dbReference>
<dbReference type="Proteomes" id="UP001597459">
    <property type="component" value="Unassembled WGS sequence"/>
</dbReference>
<keyword evidence="8" id="KW-0411">Iron-sulfur</keyword>
<keyword evidence="7" id="KW-0408">Iron</keyword>
<comment type="subcellular location">
    <subcellularLocation>
        <location evidence="1">Membrane</location>
    </subcellularLocation>
</comment>
<dbReference type="SUPFAM" id="SSF50022">
    <property type="entry name" value="ISP domain"/>
    <property type="match status" value="1"/>
</dbReference>
<reference evidence="12" key="1">
    <citation type="journal article" date="2019" name="Int. J. Syst. Evol. Microbiol.">
        <title>The Global Catalogue of Microorganisms (GCM) 10K type strain sequencing project: providing services to taxonomists for standard genome sequencing and annotation.</title>
        <authorList>
            <consortium name="The Broad Institute Genomics Platform"/>
            <consortium name="The Broad Institute Genome Sequencing Center for Infectious Disease"/>
            <person name="Wu L."/>
            <person name="Ma J."/>
        </authorList>
    </citation>
    <scope>NUCLEOTIDE SEQUENCE [LARGE SCALE GENOMIC DNA]</scope>
    <source>
        <strain evidence="12">KCTC 42423</strain>
    </source>
</reference>
<evidence type="ECO:0000256" key="2">
    <source>
        <dbReference type="ARBA" id="ARBA00022692"/>
    </source>
</evidence>
<proteinExistence type="predicted"/>